<feature type="compositionally biased region" description="Low complexity" evidence="4">
    <location>
        <begin position="413"/>
        <end position="432"/>
    </location>
</feature>
<dbReference type="PANTHER" id="PTHR10343:SF81">
    <property type="entry name" value="CRUCIFORM DNA-RECOGNIZING PROTEIN 1-RELATED"/>
    <property type="match status" value="1"/>
</dbReference>
<sequence length="843" mass="93356">MQEIVSFTFRWPAGPQEVLVTGSFDKWQSKIPLVKEADGSYAVTIPLKFEDEGERLYFKFIVDDEWVVSKDYRKEFDSNGFENNFVSINEAKKSLKDQTKGMGSRIPESGGLMALSAMSAGSGSAMKNDMEIGEQKFTTQPVDTPEADTNVFKNSGYSFGGPGPAIPGNMAAFEMKKADDSMDMSHGTETAMSESMGEPSMNMSDNMDTTKDMSDDMGMSARDVHVNVPGQFNTMPIETDPASTNAFANEQTAIMAGPGPAIPSKDKMGAFTKFRNSKGEFVEKEELDKENASAEKSMGMETQTTKDMMNEKQESMDMQSKKMEHEEKKMKEAEEKQVKMAEEQKMKADEEKRMKEAEDEKRNMAMEEQKMKSNAEQKRQEEMAIDMEKQKRQEEDAATETEMKMKQSQKAEAAAAAAAAATTGMASGAMMSNSTTAKKSATPMEKNVSGMSMDDKTPKMGMPRETPSMSMDPKSSGMTMEKETPSMSMDPKSSGMTMEKETPSMSMDPKSSGMTMEKETPSMSMDPKSSGMTMEKETPAMSMDPKSSGMTMEKETPAMSMDPKSSGMTMEKETPSMSMDPKSSGMTMGTSAAAMTMDHKQPHGMSESSTTHKHTKKDDTMMGKMKETDEKMMEKKEATKENVENKIMETDQKLQNRFDRVKAEVQGNAMHIKDEVREMLHPTTSKPESKHNTKEHTPMAVEYSGTGHQMDKTNMDMNDPDVYKHHPSHTSHNAAHKVPSADMNDPRVYSIPNSAQHSDENLPQGFKNDPPVTPTKKKMAASSSMNDTPKMKSPMTTSKTGAKTTPKTTSKTTSKPTTTSMNSTPMKKEKKGFFSKLKKVFKV</sequence>
<dbReference type="CDD" id="cd02859">
    <property type="entry name" value="E_set_AMPKbeta_like_N"/>
    <property type="match status" value="1"/>
</dbReference>
<dbReference type="Gene3D" id="2.60.40.10">
    <property type="entry name" value="Immunoglobulins"/>
    <property type="match status" value="1"/>
</dbReference>
<organism evidence="6 7">
    <name type="scientific">Candida glabrata</name>
    <name type="common">Yeast</name>
    <name type="synonym">Torulopsis glabrata</name>
    <dbReference type="NCBI Taxonomy" id="5478"/>
    <lineage>
        <taxon>Eukaryota</taxon>
        <taxon>Fungi</taxon>
        <taxon>Dikarya</taxon>
        <taxon>Ascomycota</taxon>
        <taxon>Saccharomycotina</taxon>
        <taxon>Saccharomycetes</taxon>
        <taxon>Saccharomycetales</taxon>
        <taxon>Saccharomycetaceae</taxon>
        <taxon>Nakaseomyces</taxon>
    </lineage>
</organism>
<feature type="compositionally biased region" description="Basic and acidic residues" evidence="4">
    <location>
        <begin position="308"/>
        <end position="405"/>
    </location>
</feature>
<proteinExistence type="inferred from homology"/>
<dbReference type="AlphaFoldDB" id="A0A0W0D5M7"/>
<keyword evidence="1" id="KW-0597">Phosphoprotein</keyword>
<dbReference type="Proteomes" id="UP000054886">
    <property type="component" value="Unassembled WGS sequence"/>
</dbReference>
<dbReference type="VEuPathDB" id="FungiDB:GWK60_G05643"/>
<dbReference type="SUPFAM" id="SSF81296">
    <property type="entry name" value="E set domains"/>
    <property type="match status" value="1"/>
</dbReference>
<comment type="caution">
    <text evidence="6">The sequence shown here is derived from an EMBL/GenBank/DDBJ whole genome shotgun (WGS) entry which is preliminary data.</text>
</comment>
<evidence type="ECO:0000313" key="7">
    <source>
        <dbReference type="Proteomes" id="UP000054886"/>
    </source>
</evidence>
<evidence type="ECO:0000256" key="2">
    <source>
        <dbReference type="ARBA" id="ARBA00038216"/>
    </source>
</evidence>
<feature type="compositionally biased region" description="Low complexity" evidence="4">
    <location>
        <begin position="794"/>
        <end position="825"/>
    </location>
</feature>
<comment type="similarity">
    <text evidence="2">Belongs to the CRP1/MDG1 family.</text>
</comment>
<dbReference type="GO" id="GO:0005634">
    <property type="term" value="C:nucleus"/>
    <property type="evidence" value="ECO:0007669"/>
    <property type="project" value="TreeGrafter"/>
</dbReference>
<feature type="domain" description="AMP-activated protein kinase glycogen-binding" evidence="5">
    <location>
        <begin position="6"/>
        <end position="91"/>
    </location>
</feature>
<dbReference type="GO" id="GO:0007165">
    <property type="term" value="P:signal transduction"/>
    <property type="evidence" value="ECO:0007669"/>
    <property type="project" value="TreeGrafter"/>
</dbReference>
<accession>A0A0W0D5M7</accession>
<protein>
    <submittedName>
        <fullName evidence="6">Cruciform DNA-recognizing protein 1</fullName>
    </submittedName>
</protein>
<dbReference type="CDD" id="cd22265">
    <property type="entry name" value="UDM1_RNF168"/>
    <property type="match status" value="1"/>
</dbReference>
<reference evidence="6 7" key="1">
    <citation type="submission" date="2015-10" db="EMBL/GenBank/DDBJ databases">
        <title>Draft genomes sequences of Candida glabrata isolates 1A, 1B, 2A, 2B, 3A and 3B.</title>
        <authorList>
            <person name="Haavelsrud O.E."/>
            <person name="Gaustad P."/>
        </authorList>
    </citation>
    <scope>NUCLEOTIDE SEQUENCE [LARGE SCALE GENOMIC DNA]</scope>
    <source>
        <strain evidence="6">910700640</strain>
    </source>
</reference>
<feature type="coiled-coil region" evidence="3">
    <location>
        <begin position="626"/>
        <end position="653"/>
    </location>
</feature>
<dbReference type="GO" id="GO:0019901">
    <property type="term" value="F:protein kinase binding"/>
    <property type="evidence" value="ECO:0007669"/>
    <property type="project" value="TreeGrafter"/>
</dbReference>
<feature type="region of interest" description="Disordered" evidence="4">
    <location>
        <begin position="283"/>
        <end position="588"/>
    </location>
</feature>
<dbReference type="Pfam" id="PF16561">
    <property type="entry name" value="AMPK1_CBM"/>
    <property type="match status" value="1"/>
</dbReference>
<evidence type="ECO:0000256" key="1">
    <source>
        <dbReference type="ARBA" id="ARBA00022553"/>
    </source>
</evidence>
<dbReference type="InterPro" id="IPR032640">
    <property type="entry name" value="AMPK1_CBM"/>
</dbReference>
<gene>
    <name evidence="6" type="ORF">AO440_001726</name>
</gene>
<dbReference type="GO" id="GO:0031588">
    <property type="term" value="C:nucleotide-activated protein kinase complex"/>
    <property type="evidence" value="ECO:0007669"/>
    <property type="project" value="TreeGrafter"/>
</dbReference>
<dbReference type="VEuPathDB" id="FungiDB:CAGL0G05830g"/>
<dbReference type="InterPro" id="IPR013783">
    <property type="entry name" value="Ig-like_fold"/>
</dbReference>
<evidence type="ECO:0000313" key="6">
    <source>
        <dbReference type="EMBL" id="KTB07167.1"/>
    </source>
</evidence>
<keyword evidence="3" id="KW-0175">Coiled coil</keyword>
<dbReference type="InterPro" id="IPR050827">
    <property type="entry name" value="CRP1_MDG1_kinase"/>
</dbReference>
<name>A0A0W0D5M7_CANGB</name>
<feature type="compositionally biased region" description="Basic and acidic residues" evidence="4">
    <location>
        <begin position="283"/>
        <end position="293"/>
    </location>
</feature>
<dbReference type="EMBL" id="LLZZ01000108">
    <property type="protein sequence ID" value="KTB07167.1"/>
    <property type="molecule type" value="Genomic_DNA"/>
</dbReference>
<dbReference type="GO" id="GO:0005737">
    <property type="term" value="C:cytoplasm"/>
    <property type="evidence" value="ECO:0007669"/>
    <property type="project" value="TreeGrafter"/>
</dbReference>
<dbReference type="InterPro" id="IPR014756">
    <property type="entry name" value="Ig_E-set"/>
</dbReference>
<feature type="region of interest" description="Disordered" evidence="4">
    <location>
        <begin position="600"/>
        <end position="619"/>
    </location>
</feature>
<dbReference type="VEuPathDB" id="FungiDB:B1J91_G05830g"/>
<evidence type="ECO:0000256" key="4">
    <source>
        <dbReference type="SAM" id="MobiDB-lite"/>
    </source>
</evidence>
<evidence type="ECO:0000256" key="3">
    <source>
        <dbReference type="SAM" id="Coils"/>
    </source>
</evidence>
<feature type="region of interest" description="Disordered" evidence="4">
    <location>
        <begin position="182"/>
        <end position="201"/>
    </location>
</feature>
<feature type="region of interest" description="Disordered" evidence="4">
    <location>
        <begin position="704"/>
        <end position="835"/>
    </location>
</feature>
<dbReference type="PANTHER" id="PTHR10343">
    <property type="entry name" value="5'-AMP-ACTIVATED PROTEIN KINASE , BETA SUBUNIT"/>
    <property type="match status" value="1"/>
</dbReference>
<dbReference type="VEuPathDB" id="FungiDB:GVI51_G05665"/>
<evidence type="ECO:0000259" key="5">
    <source>
        <dbReference type="Pfam" id="PF16561"/>
    </source>
</evidence>